<dbReference type="AlphaFoldDB" id="A0A0M5IEU0"/>
<protein>
    <recommendedName>
        <fullName evidence="2">Conjugative transposon protein</fullName>
    </recommendedName>
</protein>
<evidence type="ECO:0000313" key="1">
    <source>
        <dbReference type="EMBL" id="ALB76102.1"/>
    </source>
</evidence>
<name>A0A0M5IEU0_9BACT</name>
<accession>A0A0M5IEU0</accession>
<dbReference type="Gene3D" id="2.40.50.390">
    <property type="entry name" value="Conjugative transposon protein, DUF961"/>
    <property type="match status" value="1"/>
</dbReference>
<evidence type="ECO:0008006" key="2">
    <source>
        <dbReference type="Google" id="ProtNLM"/>
    </source>
</evidence>
<dbReference type="EMBL" id="KT336259">
    <property type="protein sequence ID" value="ALB76102.1"/>
    <property type="molecule type" value="Genomic_DNA"/>
</dbReference>
<organism evidence="1">
    <name type="scientific">uncultured bacterium 32o03</name>
    <dbReference type="NCBI Taxonomy" id="1701362"/>
    <lineage>
        <taxon>Bacteria</taxon>
        <taxon>environmental samples</taxon>
    </lineage>
</organism>
<reference evidence="1" key="1">
    <citation type="journal article" date="2015" name="Proc. Natl. Acad. Sci. U.S.A.">
        <title>Functional metagenomic discovery of bacterial effectors in the human microbiome and isolation of commendamide, a GPCR G2A/132 agonist.</title>
        <authorList>
            <person name="Cohen L.J."/>
            <person name="Kang H.S."/>
            <person name="Chu J."/>
            <person name="Huang Y.H."/>
            <person name="Gordon E.A."/>
            <person name="Reddy B.V."/>
            <person name="Ternei M.A."/>
            <person name="Craig J.W."/>
            <person name="Brady S.F."/>
        </authorList>
    </citation>
    <scope>NUCLEOTIDE SEQUENCE</scope>
</reference>
<sequence>MELKNVFIDAEKSLGNITFAGAGRESQQRINGGRHAVISRTYSLYSDVQRADNVEVIIPGKAGVKHFEYEEPVVLVNPRVEIEGYAINNKGYVNYKIYADDIISVDELEDAGVKQ</sequence>
<dbReference type="InterPro" id="IPR038620">
    <property type="entry name" value="YdcP-like_sf"/>
</dbReference>
<dbReference type="InterPro" id="IPR010365">
    <property type="entry name" value="DUF961"/>
</dbReference>
<dbReference type="Pfam" id="PF06125">
    <property type="entry name" value="DUF961"/>
    <property type="match status" value="1"/>
</dbReference>
<proteinExistence type="predicted"/>